<protein>
    <submittedName>
        <fullName evidence="1">Uncharacterized protein</fullName>
    </submittedName>
</protein>
<gene>
    <name evidence="1" type="ORF">FNH04_12860</name>
</gene>
<organism evidence="1 2">
    <name type="scientific">Streptomyces phyllanthi</name>
    <dbReference type="NCBI Taxonomy" id="1803180"/>
    <lineage>
        <taxon>Bacteria</taxon>
        <taxon>Bacillati</taxon>
        <taxon>Actinomycetota</taxon>
        <taxon>Actinomycetes</taxon>
        <taxon>Kitasatosporales</taxon>
        <taxon>Streptomycetaceae</taxon>
        <taxon>Streptomyces</taxon>
    </lineage>
</organism>
<name>A0A5N8VZV4_9ACTN</name>
<dbReference type="RefSeq" id="WP_152783589.1">
    <property type="nucleotide sequence ID" value="NZ_BAABEQ010000008.1"/>
</dbReference>
<accession>A0A5N8VZV4</accession>
<dbReference type="EMBL" id="VJZE01000068">
    <property type="protein sequence ID" value="MPY40767.1"/>
    <property type="molecule type" value="Genomic_DNA"/>
</dbReference>
<comment type="caution">
    <text evidence="1">The sequence shown here is derived from an EMBL/GenBank/DDBJ whole genome shotgun (WGS) entry which is preliminary data.</text>
</comment>
<keyword evidence="2" id="KW-1185">Reference proteome</keyword>
<reference evidence="1 2" key="1">
    <citation type="submission" date="2019-07" db="EMBL/GenBank/DDBJ databases">
        <title>New species of Amycolatopsis and Streptomyces.</title>
        <authorList>
            <person name="Duangmal K."/>
            <person name="Teo W.F.A."/>
            <person name="Lipun K."/>
        </authorList>
    </citation>
    <scope>NUCLEOTIDE SEQUENCE [LARGE SCALE GENOMIC DNA]</scope>
    <source>
        <strain evidence="1 2">TISTR 2346</strain>
    </source>
</reference>
<evidence type="ECO:0000313" key="1">
    <source>
        <dbReference type="EMBL" id="MPY40767.1"/>
    </source>
</evidence>
<dbReference type="Proteomes" id="UP000326979">
    <property type="component" value="Unassembled WGS sequence"/>
</dbReference>
<dbReference type="OrthoDB" id="4312657at2"/>
<sequence length="69" mass="7767">MTATLHICRHCDSLITDPDDGVLVTHEHGNNGPGWDIYAHREHAHLVQPDPQLMHLLLRIRLAKAARST</sequence>
<evidence type="ECO:0000313" key="2">
    <source>
        <dbReference type="Proteomes" id="UP000326979"/>
    </source>
</evidence>
<dbReference type="AlphaFoldDB" id="A0A5N8VZV4"/>
<proteinExistence type="predicted"/>